<accession>A0A2T4YPH6</accession>
<protein>
    <submittedName>
        <fullName evidence="1">Uncharacterized protein</fullName>
    </submittedName>
</protein>
<dbReference type="AlphaFoldDB" id="A0A2T4YPH6"/>
<dbReference type="GeneID" id="93691273"/>
<name>A0A2T4YPH6_9SPHN</name>
<proteinExistence type="predicted"/>
<evidence type="ECO:0000313" key="2">
    <source>
        <dbReference type="Proteomes" id="UP000240996"/>
    </source>
</evidence>
<evidence type="ECO:0000313" key="1">
    <source>
        <dbReference type="EMBL" id="PTM45417.1"/>
    </source>
</evidence>
<dbReference type="Proteomes" id="UP000240996">
    <property type="component" value="Unassembled WGS sequence"/>
</dbReference>
<keyword evidence="2" id="KW-1185">Reference proteome</keyword>
<dbReference type="EMBL" id="PZZN01000002">
    <property type="protein sequence ID" value="PTM45417.1"/>
    <property type="molecule type" value="Genomic_DNA"/>
</dbReference>
<sequence>MANVDGSWDCVVKSPLGDQKMTLTVNSADTSFSGAVSGAMGGMDVTGEVDGDTLSWKQAMTVPMPMTLDCKATVDGDTMTGTVGAGAFGSFPLSGTRTA</sequence>
<comment type="caution">
    <text evidence="1">The sequence shown here is derived from an EMBL/GenBank/DDBJ whole genome shotgun (WGS) entry which is preliminary data.</text>
</comment>
<dbReference type="RefSeq" id="WP_031439525.1">
    <property type="nucleotide sequence ID" value="NZ_CP098762.1"/>
</dbReference>
<organism evidence="1 2">
    <name type="scientific">Sphingomonas aerolata</name>
    <dbReference type="NCBI Taxonomy" id="185951"/>
    <lineage>
        <taxon>Bacteria</taxon>
        <taxon>Pseudomonadati</taxon>
        <taxon>Pseudomonadota</taxon>
        <taxon>Alphaproteobacteria</taxon>
        <taxon>Sphingomonadales</taxon>
        <taxon>Sphingomonadaceae</taxon>
        <taxon>Sphingomonas</taxon>
    </lineage>
</organism>
<reference evidence="1 2" key="1">
    <citation type="submission" date="2018-04" db="EMBL/GenBank/DDBJ databases">
        <title>Genomic Encyclopedia of Type Strains, Phase III (KMG-III): the genomes of soil and plant-associated and newly described type strains.</title>
        <authorList>
            <person name="Whitman W."/>
        </authorList>
    </citation>
    <scope>NUCLEOTIDE SEQUENCE [LARGE SCALE GENOMIC DNA]</scope>
    <source>
        <strain evidence="1 2">NW12</strain>
    </source>
</reference>
<gene>
    <name evidence="1" type="ORF">C8J24_1632</name>
</gene>